<dbReference type="Proteomes" id="UP001497623">
    <property type="component" value="Unassembled WGS sequence"/>
</dbReference>
<dbReference type="AlphaFoldDB" id="A0AAV2RU87"/>
<evidence type="ECO:0000313" key="1">
    <source>
        <dbReference type="EMBL" id="CAL4144182.1"/>
    </source>
</evidence>
<organism evidence="1 2">
    <name type="scientific">Meganyctiphanes norvegica</name>
    <name type="common">Northern krill</name>
    <name type="synonym">Thysanopoda norvegica</name>
    <dbReference type="NCBI Taxonomy" id="48144"/>
    <lineage>
        <taxon>Eukaryota</taxon>
        <taxon>Metazoa</taxon>
        <taxon>Ecdysozoa</taxon>
        <taxon>Arthropoda</taxon>
        <taxon>Crustacea</taxon>
        <taxon>Multicrustacea</taxon>
        <taxon>Malacostraca</taxon>
        <taxon>Eumalacostraca</taxon>
        <taxon>Eucarida</taxon>
        <taxon>Euphausiacea</taxon>
        <taxon>Euphausiidae</taxon>
        <taxon>Meganyctiphanes</taxon>
    </lineage>
</organism>
<protein>
    <submittedName>
        <fullName evidence="1">Uncharacterized protein</fullName>
    </submittedName>
</protein>
<proteinExistence type="predicted"/>
<sequence length="485" mass="55229">MDIDQYLLWLSDAIKASASDENSIDEKLLTKNIKDCYTRVKSACKSTSNKTIPFEDFRLRSTLALLISTECISSLQEIQCNREFQAVITTFPTISVTDFFTVIRSQKNYKFLCECLSWIPVSVLCKIIQEFFINTSDVTPVTLAIATELRKSMLFRLQHETSEFNIAEIKETMDVFMKTSYHISGTSKDLIKLGGYYFMYLTDSALFLLKAILGKEIEESLLCSTTEVWKKVWFNDLEKAKPITFLADSLLSILKLNQNCLDAVTVNVWTEWCEFDLPLTHPSYRITQYQGKTRTLQSAICYNAFDFLRIWDTDLSLIRNLLSEISQNIESIEGILSFFRSVSSDPDHDPDIDLDEEELISQISLGDDRQGKLLGILLNQIDTFDNDKSLTMVKDNIASVDHKARENLLIHFIGQARERKPFKDGWLQVVLDLASGISVDRLLVVISEHLSHGQDDMLKSSEFNSQMTAVFNQLAGDTAAVVSYI</sequence>
<reference evidence="1 2" key="1">
    <citation type="submission" date="2024-05" db="EMBL/GenBank/DDBJ databases">
        <authorList>
            <person name="Wallberg A."/>
        </authorList>
    </citation>
    <scope>NUCLEOTIDE SEQUENCE [LARGE SCALE GENOMIC DNA]</scope>
</reference>
<gene>
    <name evidence="1" type="ORF">MNOR_LOCUS29465</name>
</gene>
<name>A0AAV2RU87_MEGNR</name>
<evidence type="ECO:0000313" key="2">
    <source>
        <dbReference type="Proteomes" id="UP001497623"/>
    </source>
</evidence>
<keyword evidence="2" id="KW-1185">Reference proteome</keyword>
<comment type="caution">
    <text evidence="1">The sequence shown here is derived from an EMBL/GenBank/DDBJ whole genome shotgun (WGS) entry which is preliminary data.</text>
</comment>
<dbReference type="EMBL" id="CAXKWB010034183">
    <property type="protein sequence ID" value="CAL4144182.1"/>
    <property type="molecule type" value="Genomic_DNA"/>
</dbReference>
<accession>A0AAV2RU87</accession>